<dbReference type="Proteomes" id="UP000012960">
    <property type="component" value="Unplaced"/>
</dbReference>
<evidence type="ECO:0000313" key="3">
    <source>
        <dbReference type="Proteomes" id="UP000012960"/>
    </source>
</evidence>
<name>A0A804IKV2_MUSAM</name>
<organism evidence="2 3">
    <name type="scientific">Musa acuminata subsp. malaccensis</name>
    <name type="common">Wild banana</name>
    <name type="synonym">Musa malaccensis</name>
    <dbReference type="NCBI Taxonomy" id="214687"/>
    <lineage>
        <taxon>Eukaryota</taxon>
        <taxon>Viridiplantae</taxon>
        <taxon>Streptophyta</taxon>
        <taxon>Embryophyta</taxon>
        <taxon>Tracheophyta</taxon>
        <taxon>Spermatophyta</taxon>
        <taxon>Magnoliopsida</taxon>
        <taxon>Liliopsida</taxon>
        <taxon>Zingiberales</taxon>
        <taxon>Musaceae</taxon>
        <taxon>Musa</taxon>
    </lineage>
</organism>
<accession>A0A804IKV2</accession>
<dbReference type="Gramene" id="Ma04_t04080.1">
    <property type="protein sequence ID" value="Ma04_p04080.1"/>
    <property type="gene ID" value="Ma04_g04080"/>
</dbReference>
<gene>
    <name evidence="1" type="ORF">GSMUA_109380.1</name>
</gene>
<reference evidence="1" key="1">
    <citation type="submission" date="2021-03" db="EMBL/GenBank/DDBJ databases">
        <authorList>
            <consortium name="Genoscope - CEA"/>
            <person name="William W."/>
        </authorList>
    </citation>
    <scope>NUCLEOTIDE SEQUENCE</scope>
    <source>
        <strain evidence="1">Doubled-haploid Pahang</strain>
    </source>
</reference>
<reference evidence="2" key="2">
    <citation type="submission" date="2021-05" db="UniProtKB">
        <authorList>
            <consortium name="EnsemblPlants"/>
        </authorList>
    </citation>
    <scope>IDENTIFICATION</scope>
    <source>
        <strain evidence="2">subsp. malaccensis</strain>
    </source>
</reference>
<dbReference type="InParanoid" id="A0A804IKV2"/>
<sequence>MLQLNIQHEKKTTHCREHTKYQKKHHLSTQGKWVGIGPVVAASMTDSCLVRSSLSPLIMLGLFSPSHRWQWDFDRGDDMQGAPNTSDIYCLPVQDAHLVPNFFIIH</sequence>
<protein>
    <submittedName>
        <fullName evidence="1">(wild Malaysian banana) hypothetical protein</fullName>
    </submittedName>
</protein>
<dbReference type="EMBL" id="HG996469">
    <property type="protein sequence ID" value="CAG1841144.1"/>
    <property type="molecule type" value="Genomic_DNA"/>
</dbReference>
<keyword evidence="3" id="KW-1185">Reference proteome</keyword>
<evidence type="ECO:0000313" key="1">
    <source>
        <dbReference type="EMBL" id="CAG1841144.1"/>
    </source>
</evidence>
<proteinExistence type="predicted"/>
<dbReference type="AlphaFoldDB" id="A0A804IKV2"/>
<evidence type="ECO:0000313" key="2">
    <source>
        <dbReference type="EnsemblPlants" id="Ma04_p04080.1"/>
    </source>
</evidence>
<dbReference type="EnsemblPlants" id="Ma04_t04080.1">
    <property type="protein sequence ID" value="Ma04_p04080.1"/>
    <property type="gene ID" value="Ma04_g04080"/>
</dbReference>